<dbReference type="RefSeq" id="WP_073038874.1">
    <property type="nucleotide sequence ID" value="NZ_FQUO01000001.1"/>
</dbReference>
<reference evidence="2 3" key="1">
    <citation type="submission" date="2016-11" db="EMBL/GenBank/DDBJ databases">
        <authorList>
            <person name="Jaros S."/>
            <person name="Januszkiewicz K."/>
            <person name="Wedrychowicz H."/>
        </authorList>
    </citation>
    <scope>NUCLEOTIDE SEQUENCE [LARGE SCALE GENOMIC DNA]</scope>
    <source>
        <strain evidence="2 3">DSM 26897</strain>
    </source>
</reference>
<dbReference type="AlphaFoldDB" id="A0A1M4SA38"/>
<dbReference type="Gene3D" id="2.40.50.230">
    <property type="entry name" value="Gp5 N-terminal domain"/>
    <property type="match status" value="1"/>
</dbReference>
<dbReference type="Proteomes" id="UP000184368">
    <property type="component" value="Unassembled WGS sequence"/>
</dbReference>
<evidence type="ECO:0000313" key="3">
    <source>
        <dbReference type="Proteomes" id="UP000184368"/>
    </source>
</evidence>
<evidence type="ECO:0000259" key="1">
    <source>
        <dbReference type="Pfam" id="PF04717"/>
    </source>
</evidence>
<evidence type="ECO:0000313" key="2">
    <source>
        <dbReference type="EMBL" id="SHE29076.1"/>
    </source>
</evidence>
<name>A0A1M4SA38_9BACT</name>
<dbReference type="InterPro" id="IPR006531">
    <property type="entry name" value="Gp5/Vgr_OB"/>
</dbReference>
<dbReference type="Gene3D" id="3.55.50.10">
    <property type="entry name" value="Baseplate protein-like domains"/>
    <property type="match status" value="1"/>
</dbReference>
<protein>
    <submittedName>
        <fullName evidence="2">Uncharacterized conserved protein, implicated in type VI secretion and phage assembly</fullName>
    </submittedName>
</protein>
<dbReference type="EMBL" id="FQUO01000001">
    <property type="protein sequence ID" value="SHE29076.1"/>
    <property type="molecule type" value="Genomic_DNA"/>
</dbReference>
<keyword evidence="3" id="KW-1185">Reference proteome</keyword>
<accession>A0A1M4SA38</accession>
<organism evidence="2 3">
    <name type="scientific">Cnuella takakiae</name>
    <dbReference type="NCBI Taxonomy" id="1302690"/>
    <lineage>
        <taxon>Bacteria</taxon>
        <taxon>Pseudomonadati</taxon>
        <taxon>Bacteroidota</taxon>
        <taxon>Chitinophagia</taxon>
        <taxon>Chitinophagales</taxon>
        <taxon>Chitinophagaceae</taxon>
        <taxon>Cnuella</taxon>
    </lineage>
</organism>
<dbReference type="OrthoDB" id="727155at2"/>
<dbReference type="InterPro" id="IPR037026">
    <property type="entry name" value="Vgr_OB-fold_dom_sf"/>
</dbReference>
<dbReference type="SUPFAM" id="SSF69255">
    <property type="entry name" value="gp5 N-terminal domain-like"/>
    <property type="match status" value="1"/>
</dbReference>
<feature type="domain" description="Gp5/Type VI secretion system Vgr protein OB-fold" evidence="1">
    <location>
        <begin position="368"/>
        <end position="448"/>
    </location>
</feature>
<dbReference type="Pfam" id="PF05954">
    <property type="entry name" value="Phage_GPD"/>
    <property type="match status" value="1"/>
</dbReference>
<sequence>MQNQVLAQIEIEDEQIAYYHSVIIRQRFNEHHEFSIRIRYDVLEKTGAFKLSDAQKKIGKLAIIKLFKASDGELAYEFRGLICEIGMEQAENFTSDLVLKGYSPTILLENGPHFLSFYKKSLQQIVQQLTAALAQCSVRTQVKPQYKKQITYICQYRESTFHFLNCLSADFGEWCYYDGIQLYFGKPASAPNISLVYGEDVQQLQTKLRILPLAFSSYAYLSKDDKVVTAKAPKSVDGLDQYASFALNESHNVFAEPVSFPVRQRVNSEGDLKDFVQKKKTALAADLEVLSGSSDNPTICIGAIADVKISRPEQNAFAKEDLGKFLITGVEHYINENGKYYNVFEGIPSGIEVIPVKNTIQPIAEPQIATVTDNKDPDNMGRVRVQMLWQQAANEMTDWLRVMTPDAGGGKDGAKNRGLVVVPEPGDQVLLCFRYNDPDRPFVMGSMFHGKTGGGGGQGNNTKSLTSKSGHTVTLNDGGGISIIDKTAKNKIEIDGTNAITVTAALKIVLTNGKSSLTMEGDTITLTGAHVVIGGSADARMNSGAHGIDMKANGEVNVGGVKTTISGSDNATLVGAKALVNGISEVKLTGASATVNGDATMDVSSSGPTSIQGAIVKLN</sequence>
<proteinExistence type="predicted"/>
<dbReference type="Pfam" id="PF04717">
    <property type="entry name" value="Phage_base_V"/>
    <property type="match status" value="1"/>
</dbReference>
<gene>
    <name evidence="2" type="ORF">SAMN05444008_10143</name>
</gene>
<dbReference type="STRING" id="1302690.BUE76_23080"/>
<dbReference type="SUPFAM" id="SSF69279">
    <property type="entry name" value="Phage tail proteins"/>
    <property type="match status" value="1"/>
</dbReference>